<comment type="caution">
    <text evidence="1">The sequence shown here is derived from an EMBL/GenBank/DDBJ whole genome shotgun (WGS) entry which is preliminary data.</text>
</comment>
<organism evidence="1 2">
    <name type="scientific">Paecilomyces lecythidis</name>
    <dbReference type="NCBI Taxonomy" id="3004212"/>
    <lineage>
        <taxon>Eukaryota</taxon>
        <taxon>Fungi</taxon>
        <taxon>Dikarya</taxon>
        <taxon>Ascomycota</taxon>
        <taxon>Pezizomycotina</taxon>
        <taxon>Eurotiomycetes</taxon>
        <taxon>Eurotiomycetidae</taxon>
        <taxon>Eurotiales</taxon>
        <taxon>Thermoascaceae</taxon>
        <taxon>Paecilomyces</taxon>
    </lineage>
</organism>
<dbReference type="EMBL" id="JAVDPF010000007">
    <property type="protein sequence ID" value="KAL1881717.1"/>
    <property type="molecule type" value="Genomic_DNA"/>
</dbReference>
<name>A0ABR3Y092_9EURO</name>
<protein>
    <submittedName>
        <fullName evidence="1">Uncharacterized protein</fullName>
    </submittedName>
</protein>
<gene>
    <name evidence="1" type="ORF">Plec18167_003316</name>
</gene>
<reference evidence="1 2" key="1">
    <citation type="journal article" date="2024" name="IMA Fungus">
        <title>IMA Genome - F19 : A genome assembly and annotation guide to empower mycologists, including annotated draft genome sequences of Ceratocystis pirilliformis, Diaporthe australafricana, Fusarium ophioides, Paecilomyces lecythidis, and Sporothrix stenoceras.</title>
        <authorList>
            <person name="Aylward J."/>
            <person name="Wilson A.M."/>
            <person name="Visagie C.M."/>
            <person name="Spraker J."/>
            <person name="Barnes I."/>
            <person name="Buitendag C."/>
            <person name="Ceriani C."/>
            <person name="Del Mar Angel L."/>
            <person name="du Plessis D."/>
            <person name="Fuchs T."/>
            <person name="Gasser K."/>
            <person name="Kramer D."/>
            <person name="Li W."/>
            <person name="Munsamy K."/>
            <person name="Piso A."/>
            <person name="Price J.L."/>
            <person name="Sonnekus B."/>
            <person name="Thomas C."/>
            <person name="van der Nest A."/>
            <person name="van Dijk A."/>
            <person name="van Heerden A."/>
            <person name="van Vuuren N."/>
            <person name="Yilmaz N."/>
            <person name="Duong T.A."/>
            <person name="van der Merwe N.A."/>
            <person name="Wingfield M.J."/>
            <person name="Wingfield B.D."/>
        </authorList>
    </citation>
    <scope>NUCLEOTIDE SEQUENCE [LARGE SCALE GENOMIC DNA]</scope>
    <source>
        <strain evidence="1 2">CMW 18167</strain>
    </source>
</reference>
<evidence type="ECO:0000313" key="2">
    <source>
        <dbReference type="Proteomes" id="UP001583193"/>
    </source>
</evidence>
<accession>A0ABR3Y092</accession>
<evidence type="ECO:0000313" key="1">
    <source>
        <dbReference type="EMBL" id="KAL1881717.1"/>
    </source>
</evidence>
<dbReference type="Proteomes" id="UP001583193">
    <property type="component" value="Unassembled WGS sequence"/>
</dbReference>
<keyword evidence="2" id="KW-1185">Reference proteome</keyword>
<proteinExistence type="predicted"/>
<sequence>MAKLFDKATQAKAAIWDIATKPEEKKVKRIAIPQGIEEAKFFEAIEDLKSQLGTEHVELVEKLVDGW</sequence>